<evidence type="ECO:0008006" key="4">
    <source>
        <dbReference type="Google" id="ProtNLM"/>
    </source>
</evidence>
<dbReference type="AlphaFoldDB" id="F8A2G7"/>
<proteinExistence type="predicted"/>
<dbReference type="eggNOG" id="ENOG5033ATU">
    <property type="taxonomic scope" value="Bacteria"/>
</dbReference>
<evidence type="ECO:0000313" key="3">
    <source>
        <dbReference type="Proteomes" id="UP000000485"/>
    </source>
</evidence>
<feature type="compositionally biased region" description="Basic and acidic residues" evidence="1">
    <location>
        <begin position="95"/>
        <end position="109"/>
    </location>
</feature>
<feature type="compositionally biased region" description="Basic and acidic residues" evidence="1">
    <location>
        <begin position="195"/>
        <end position="205"/>
    </location>
</feature>
<dbReference type="STRING" id="593907.Celgi_1305"/>
<keyword evidence="3" id="KW-1185">Reference proteome</keyword>
<feature type="region of interest" description="Disordered" evidence="1">
    <location>
        <begin position="161"/>
        <end position="205"/>
    </location>
</feature>
<sequence>MTTTKAPAAMAWPLTHSPGTPARFARLRFVTDPAAPDGTPGTGTPATPAPAPSTDDGVPSDSGDEPLGEPGKKALVAEREARAKAEADLAQLRKEIEDSKKSAEQRAADDLAQAQRDAAAADLRALRYEVAAAKGLDLQLAPRLTGATKAELEADAEALKALIPTTAPTPKPDPSQGGGGGADKATSVAAGRSLFAERHPSKSKT</sequence>
<feature type="region of interest" description="Disordered" evidence="1">
    <location>
        <begin position="95"/>
        <end position="118"/>
    </location>
</feature>
<dbReference type="RefSeq" id="WP_013883343.1">
    <property type="nucleotide sequence ID" value="NC_015671.1"/>
</dbReference>
<accession>F8A2G7</accession>
<dbReference type="KEGG" id="cga:Celgi_1305"/>
<dbReference type="EMBL" id="CP002665">
    <property type="protein sequence ID" value="AEI11824.1"/>
    <property type="molecule type" value="Genomic_DNA"/>
</dbReference>
<organism evidence="2 3">
    <name type="scientific">Cellulomonas gilvus (strain ATCC 13127 / NRRL B-14078)</name>
    <name type="common">Cellvibrio gilvus</name>
    <dbReference type="NCBI Taxonomy" id="593907"/>
    <lineage>
        <taxon>Bacteria</taxon>
        <taxon>Bacillati</taxon>
        <taxon>Actinomycetota</taxon>
        <taxon>Actinomycetes</taxon>
        <taxon>Micrococcales</taxon>
        <taxon>Cellulomonadaceae</taxon>
        <taxon>Cellulomonas</taxon>
    </lineage>
</organism>
<feature type="compositionally biased region" description="Low complexity" evidence="1">
    <location>
        <begin position="31"/>
        <end position="57"/>
    </location>
</feature>
<name>F8A2G7_CELGA</name>
<protein>
    <recommendedName>
        <fullName evidence="4">Scaffolding protein</fullName>
    </recommendedName>
</protein>
<gene>
    <name evidence="2" type="ordered locus">Celgi_1305</name>
</gene>
<reference evidence="3" key="1">
    <citation type="submission" date="2011-04" db="EMBL/GenBank/DDBJ databases">
        <title>Complete sequence of Cellvibrio gilvus ATCC 13127.</title>
        <authorList>
            <person name="Lucas S."/>
            <person name="Han J."/>
            <person name="Lapidus A."/>
            <person name="Cheng J.-F."/>
            <person name="Goodwin L."/>
            <person name="Pitluck S."/>
            <person name="Peters L."/>
            <person name="Munk A."/>
            <person name="Detter J.C."/>
            <person name="Han C."/>
            <person name="Tapia R."/>
            <person name="Land M."/>
            <person name="Hauser L."/>
            <person name="Kyrpides N."/>
            <person name="Ivanova N."/>
            <person name="Ovchinnikova G."/>
            <person name="Pagani I."/>
            <person name="Mead D."/>
            <person name="Brumm P."/>
            <person name="Woyke T."/>
        </authorList>
    </citation>
    <scope>NUCLEOTIDE SEQUENCE [LARGE SCALE GENOMIC DNA]</scope>
    <source>
        <strain evidence="3">ATCC 13127 / NRRL B-14078</strain>
    </source>
</reference>
<evidence type="ECO:0000256" key="1">
    <source>
        <dbReference type="SAM" id="MobiDB-lite"/>
    </source>
</evidence>
<dbReference type="HOGENOM" id="CLU_1335552_0_0_11"/>
<evidence type="ECO:0000313" key="2">
    <source>
        <dbReference type="EMBL" id="AEI11824.1"/>
    </source>
</evidence>
<dbReference type="Proteomes" id="UP000000485">
    <property type="component" value="Chromosome"/>
</dbReference>
<feature type="region of interest" description="Disordered" evidence="1">
    <location>
        <begin position="1"/>
        <end position="73"/>
    </location>
</feature>